<sequence length="149" mass="16485">MSVLTEKGLLQPFMILPGLDVTQPFSRTTQGTAPRNHSHHRVSIAIPTHERINKDPMVLRTFAAQTFLDAGDVTSRILEVVKNFDQVDGNKVTEKVKFTEDLGLDSLDVVEVVMAIEDEFAIEIPDAEADKIVSIADAVDYIISHPMAK</sequence>
<keyword evidence="17" id="KW-1185">Reference proteome</keyword>
<gene>
    <name evidence="16" type="ORF">CYCCA115_LOCUS22073</name>
</gene>
<dbReference type="InterPro" id="IPR009081">
    <property type="entry name" value="PP-bd_ACP"/>
</dbReference>
<comment type="subcellular location">
    <subcellularLocation>
        <location evidence="1">Mitochondrion</location>
    </subcellularLocation>
</comment>
<name>A0AAD2JN98_9STRA</name>
<evidence type="ECO:0000256" key="6">
    <source>
        <dbReference type="ARBA" id="ARBA00022516"/>
    </source>
</evidence>
<dbReference type="HAMAP" id="MF_01217">
    <property type="entry name" value="Acyl_carrier"/>
    <property type="match status" value="1"/>
</dbReference>
<keyword evidence="7" id="KW-0597">Phosphoprotein</keyword>
<dbReference type="EMBL" id="CAKOGP040002291">
    <property type="protein sequence ID" value="CAJ1966490.1"/>
    <property type="molecule type" value="Genomic_DNA"/>
</dbReference>
<accession>A0AAD2JN98</accession>
<comment type="similarity">
    <text evidence="3">Belongs to the acyl carrier protein (ACP) family.</text>
</comment>
<dbReference type="SUPFAM" id="SSF47336">
    <property type="entry name" value="ACP-like"/>
    <property type="match status" value="1"/>
</dbReference>
<keyword evidence="4" id="KW-0813">Transport</keyword>
<reference evidence="16" key="1">
    <citation type="submission" date="2023-08" db="EMBL/GenBank/DDBJ databases">
        <authorList>
            <person name="Audoor S."/>
            <person name="Bilcke G."/>
        </authorList>
    </citation>
    <scope>NUCLEOTIDE SEQUENCE</scope>
</reference>
<evidence type="ECO:0000256" key="12">
    <source>
        <dbReference type="ARBA" id="ARBA00023128"/>
    </source>
</evidence>
<keyword evidence="8" id="KW-0276">Fatty acid metabolism</keyword>
<keyword evidence="13 14" id="KW-0275">Fatty acid biosynthesis</keyword>
<dbReference type="GO" id="GO:0000036">
    <property type="term" value="F:acyl carrier activity"/>
    <property type="evidence" value="ECO:0007669"/>
    <property type="project" value="TreeGrafter"/>
</dbReference>
<keyword evidence="5 14" id="KW-0596">Phosphopantetheine</keyword>
<dbReference type="InterPro" id="IPR003231">
    <property type="entry name" value="ACP"/>
</dbReference>
<evidence type="ECO:0000256" key="11">
    <source>
        <dbReference type="ARBA" id="ARBA00023098"/>
    </source>
</evidence>
<proteinExistence type="inferred from homology"/>
<evidence type="ECO:0000256" key="13">
    <source>
        <dbReference type="ARBA" id="ARBA00023160"/>
    </source>
</evidence>
<comment type="pathway">
    <text evidence="2">Lipid metabolism; fatty acid biosynthesis.</text>
</comment>
<evidence type="ECO:0000256" key="4">
    <source>
        <dbReference type="ARBA" id="ARBA00022448"/>
    </source>
</evidence>
<evidence type="ECO:0000256" key="9">
    <source>
        <dbReference type="ARBA" id="ARBA00022946"/>
    </source>
</evidence>
<feature type="domain" description="Carrier" evidence="15">
    <location>
        <begin position="71"/>
        <end position="146"/>
    </location>
</feature>
<dbReference type="PROSITE" id="PS50075">
    <property type="entry name" value="CARRIER"/>
    <property type="match status" value="1"/>
</dbReference>
<dbReference type="PROSITE" id="PS00012">
    <property type="entry name" value="PHOSPHOPANTETHEINE"/>
    <property type="match status" value="1"/>
</dbReference>
<dbReference type="PANTHER" id="PTHR20863:SF28">
    <property type="entry name" value="ACYL CARRIER PROTEIN, MITOCHONDRIAL"/>
    <property type="match status" value="1"/>
</dbReference>
<keyword evidence="12" id="KW-0496">Mitochondrion</keyword>
<keyword evidence="6 14" id="KW-0444">Lipid biosynthesis</keyword>
<dbReference type="GO" id="GO:0000035">
    <property type="term" value="F:acyl binding"/>
    <property type="evidence" value="ECO:0007669"/>
    <property type="project" value="TreeGrafter"/>
</dbReference>
<evidence type="ECO:0000313" key="16">
    <source>
        <dbReference type="EMBL" id="CAJ1966490.1"/>
    </source>
</evidence>
<protein>
    <recommendedName>
        <fullName evidence="14">Acyl carrier protein</fullName>
    </recommendedName>
</protein>
<evidence type="ECO:0000259" key="15">
    <source>
        <dbReference type="PROSITE" id="PS50075"/>
    </source>
</evidence>
<dbReference type="GO" id="GO:0005739">
    <property type="term" value="C:mitochondrion"/>
    <property type="evidence" value="ECO:0007669"/>
    <property type="project" value="UniProtKB-SubCell"/>
</dbReference>
<keyword evidence="9" id="KW-0809">Transit peptide</keyword>
<keyword evidence="11" id="KW-0443">Lipid metabolism</keyword>
<evidence type="ECO:0000256" key="2">
    <source>
        <dbReference type="ARBA" id="ARBA00005194"/>
    </source>
</evidence>
<evidence type="ECO:0000256" key="5">
    <source>
        <dbReference type="ARBA" id="ARBA00022450"/>
    </source>
</evidence>
<dbReference type="InterPro" id="IPR006162">
    <property type="entry name" value="Ppantetheine_attach_site"/>
</dbReference>
<evidence type="ECO:0000256" key="7">
    <source>
        <dbReference type="ARBA" id="ARBA00022553"/>
    </source>
</evidence>
<organism evidence="16 17">
    <name type="scientific">Cylindrotheca closterium</name>
    <dbReference type="NCBI Taxonomy" id="2856"/>
    <lineage>
        <taxon>Eukaryota</taxon>
        <taxon>Sar</taxon>
        <taxon>Stramenopiles</taxon>
        <taxon>Ochrophyta</taxon>
        <taxon>Bacillariophyta</taxon>
        <taxon>Bacillariophyceae</taxon>
        <taxon>Bacillariophycidae</taxon>
        <taxon>Bacillariales</taxon>
        <taxon>Bacillariaceae</taxon>
        <taxon>Cylindrotheca</taxon>
    </lineage>
</organism>
<dbReference type="InterPro" id="IPR036736">
    <property type="entry name" value="ACP-like_sf"/>
</dbReference>
<evidence type="ECO:0000256" key="14">
    <source>
        <dbReference type="RuleBase" id="RU000722"/>
    </source>
</evidence>
<dbReference type="Gene3D" id="1.10.1200.10">
    <property type="entry name" value="ACP-like"/>
    <property type="match status" value="1"/>
</dbReference>
<dbReference type="NCBIfam" id="NF002148">
    <property type="entry name" value="PRK00982.1-2"/>
    <property type="match status" value="1"/>
</dbReference>
<evidence type="ECO:0000256" key="8">
    <source>
        <dbReference type="ARBA" id="ARBA00022832"/>
    </source>
</evidence>
<dbReference type="PANTHER" id="PTHR20863">
    <property type="entry name" value="ACYL CARRIER PROTEIN"/>
    <property type="match status" value="1"/>
</dbReference>
<evidence type="ECO:0000256" key="3">
    <source>
        <dbReference type="ARBA" id="ARBA00010930"/>
    </source>
</evidence>
<dbReference type="Proteomes" id="UP001295423">
    <property type="component" value="Unassembled WGS sequence"/>
</dbReference>
<dbReference type="FunFam" id="1.10.1200.10:FF:000003">
    <property type="entry name" value="Acyl carrier protein"/>
    <property type="match status" value="1"/>
</dbReference>
<keyword evidence="10" id="KW-0249">Electron transport</keyword>
<comment type="function">
    <text evidence="14">Carrier of the growing fatty acid chain in fatty acid biosynthesis.</text>
</comment>
<evidence type="ECO:0000256" key="10">
    <source>
        <dbReference type="ARBA" id="ARBA00022982"/>
    </source>
</evidence>
<dbReference type="Pfam" id="PF00550">
    <property type="entry name" value="PP-binding"/>
    <property type="match status" value="1"/>
</dbReference>
<comment type="caution">
    <text evidence="16">The sequence shown here is derived from an EMBL/GenBank/DDBJ whole genome shotgun (WGS) entry which is preliminary data.</text>
</comment>
<evidence type="ECO:0000313" key="17">
    <source>
        <dbReference type="Proteomes" id="UP001295423"/>
    </source>
</evidence>
<dbReference type="AlphaFoldDB" id="A0AAD2JN98"/>
<evidence type="ECO:0000256" key="1">
    <source>
        <dbReference type="ARBA" id="ARBA00004173"/>
    </source>
</evidence>
<dbReference type="NCBIfam" id="TIGR00517">
    <property type="entry name" value="acyl_carrier"/>
    <property type="match status" value="1"/>
</dbReference>